<dbReference type="RefSeq" id="WP_154740875.1">
    <property type="nucleotide sequence ID" value="NZ_WMBQ01000003.1"/>
</dbReference>
<comment type="pathway">
    <text evidence="1 7">Cell wall biogenesis; peptidoglycan biosynthesis.</text>
</comment>
<evidence type="ECO:0000313" key="11">
    <source>
        <dbReference type="Proteomes" id="UP000440694"/>
    </source>
</evidence>
<evidence type="ECO:0000256" key="8">
    <source>
        <dbReference type="SAM" id="MobiDB-lite"/>
    </source>
</evidence>
<accession>A0A6I3KR41</accession>
<dbReference type="Pfam" id="PF03734">
    <property type="entry name" value="YkuD"/>
    <property type="match status" value="1"/>
</dbReference>
<feature type="domain" description="L,D-TPase catalytic" evidence="9">
    <location>
        <begin position="80"/>
        <end position="212"/>
    </location>
</feature>
<evidence type="ECO:0000259" key="9">
    <source>
        <dbReference type="PROSITE" id="PS52029"/>
    </source>
</evidence>
<dbReference type="CDD" id="cd16913">
    <property type="entry name" value="YkuD_like"/>
    <property type="match status" value="1"/>
</dbReference>
<dbReference type="GO" id="GO:0008360">
    <property type="term" value="P:regulation of cell shape"/>
    <property type="evidence" value="ECO:0007669"/>
    <property type="project" value="UniProtKB-UniRule"/>
</dbReference>
<keyword evidence="4 7" id="KW-0133">Cell shape</keyword>
<gene>
    <name evidence="10" type="ORF">GIW81_18385</name>
</gene>
<feature type="active site" description="Proton donor/acceptor" evidence="7">
    <location>
        <position position="173"/>
    </location>
</feature>
<feature type="compositionally biased region" description="Basic and acidic residues" evidence="8">
    <location>
        <begin position="413"/>
        <end position="450"/>
    </location>
</feature>
<proteinExistence type="inferred from homology"/>
<keyword evidence="11" id="KW-1185">Reference proteome</keyword>
<dbReference type="GO" id="GO:0071555">
    <property type="term" value="P:cell wall organization"/>
    <property type="evidence" value="ECO:0007669"/>
    <property type="project" value="UniProtKB-UniRule"/>
</dbReference>
<evidence type="ECO:0000256" key="7">
    <source>
        <dbReference type="PROSITE-ProRule" id="PRU01373"/>
    </source>
</evidence>
<dbReference type="PANTHER" id="PTHR36699">
    <property type="entry name" value="LD-TRANSPEPTIDASE"/>
    <property type="match status" value="1"/>
</dbReference>
<comment type="caution">
    <text evidence="10">The sequence shown here is derived from an EMBL/GenBank/DDBJ whole genome shotgun (WGS) entry which is preliminary data.</text>
</comment>
<dbReference type="GO" id="GO:0004180">
    <property type="term" value="F:carboxypeptidase activity"/>
    <property type="evidence" value="ECO:0007669"/>
    <property type="project" value="UniProtKB-ARBA"/>
</dbReference>
<evidence type="ECO:0000256" key="6">
    <source>
        <dbReference type="ARBA" id="ARBA00023316"/>
    </source>
</evidence>
<dbReference type="EMBL" id="WMBQ01000003">
    <property type="protein sequence ID" value="MTD96312.1"/>
    <property type="molecule type" value="Genomic_DNA"/>
</dbReference>
<dbReference type="PROSITE" id="PS52029">
    <property type="entry name" value="LD_TPASE"/>
    <property type="match status" value="1"/>
</dbReference>
<dbReference type="InterPro" id="IPR038063">
    <property type="entry name" value="Transpep_catalytic_dom"/>
</dbReference>
<dbReference type="InterPro" id="IPR005490">
    <property type="entry name" value="LD_TPept_cat_dom"/>
</dbReference>
<evidence type="ECO:0000313" key="10">
    <source>
        <dbReference type="EMBL" id="MTD96312.1"/>
    </source>
</evidence>
<reference evidence="10 11" key="1">
    <citation type="submission" date="2019-11" db="EMBL/GenBank/DDBJ databases">
        <title>Identification of a novel strain.</title>
        <authorList>
            <person name="Xu Q."/>
            <person name="Wang G."/>
        </authorList>
    </citation>
    <scope>NUCLEOTIDE SEQUENCE [LARGE SCALE GENOMIC DNA]</scope>
    <source>
        <strain evidence="11">xq</strain>
    </source>
</reference>
<name>A0A6I3KR41_9HYPH</name>
<dbReference type="AlphaFoldDB" id="A0A6I3KR41"/>
<dbReference type="PANTHER" id="PTHR36699:SF1">
    <property type="entry name" value="L,D-TRANSPEPTIDASE YAFK-RELATED"/>
    <property type="match status" value="1"/>
</dbReference>
<dbReference type="GO" id="GO:0009252">
    <property type="term" value="P:peptidoglycan biosynthetic process"/>
    <property type="evidence" value="ECO:0007669"/>
    <property type="project" value="UniProtKB-UniPathway"/>
</dbReference>
<dbReference type="UniPathway" id="UPA00219"/>
<dbReference type="Proteomes" id="UP000440694">
    <property type="component" value="Unassembled WGS sequence"/>
</dbReference>
<evidence type="ECO:0000256" key="4">
    <source>
        <dbReference type="ARBA" id="ARBA00022960"/>
    </source>
</evidence>
<keyword evidence="6 7" id="KW-0961">Cell wall biogenesis/degradation</keyword>
<protein>
    <recommendedName>
        <fullName evidence="9">L,D-TPase catalytic domain-containing protein</fullName>
    </recommendedName>
</protein>
<evidence type="ECO:0000256" key="2">
    <source>
        <dbReference type="ARBA" id="ARBA00005992"/>
    </source>
</evidence>
<comment type="similarity">
    <text evidence="2">Belongs to the YkuD family.</text>
</comment>
<organism evidence="10 11">
    <name type="scientific">Hyphomicrobium album</name>
    <dbReference type="NCBI Taxonomy" id="2665159"/>
    <lineage>
        <taxon>Bacteria</taxon>
        <taxon>Pseudomonadati</taxon>
        <taxon>Pseudomonadota</taxon>
        <taxon>Alphaproteobacteria</taxon>
        <taxon>Hyphomicrobiales</taxon>
        <taxon>Hyphomicrobiaceae</taxon>
        <taxon>Hyphomicrobium</taxon>
    </lineage>
</organism>
<dbReference type="SUPFAM" id="SSF141523">
    <property type="entry name" value="L,D-transpeptidase catalytic domain-like"/>
    <property type="match status" value="1"/>
</dbReference>
<evidence type="ECO:0000256" key="1">
    <source>
        <dbReference type="ARBA" id="ARBA00004752"/>
    </source>
</evidence>
<evidence type="ECO:0000256" key="3">
    <source>
        <dbReference type="ARBA" id="ARBA00022679"/>
    </source>
</evidence>
<feature type="compositionally biased region" description="Basic residues" evidence="8">
    <location>
        <begin position="397"/>
        <end position="412"/>
    </location>
</feature>
<evidence type="ECO:0000256" key="5">
    <source>
        <dbReference type="ARBA" id="ARBA00022984"/>
    </source>
</evidence>
<feature type="active site" description="Nucleophile" evidence="7">
    <location>
        <position position="181"/>
    </location>
</feature>
<feature type="region of interest" description="Disordered" evidence="8">
    <location>
        <begin position="389"/>
        <end position="450"/>
    </location>
</feature>
<dbReference type="GO" id="GO:0016740">
    <property type="term" value="F:transferase activity"/>
    <property type="evidence" value="ECO:0007669"/>
    <property type="project" value="UniProtKB-KW"/>
</dbReference>
<keyword evidence="5 7" id="KW-0573">Peptidoglycan synthesis</keyword>
<sequence>MRKSIPYMGRAALTVCAAAVVLGQVGTTSAHSLDIKDITDLRMERKKANSDGKLPLAGTPDLKRLDERLAEQGVADDAPILIRVFKAESEMEVWTGDDDGNYKLFATYPICYWSGTLGPKQKEGDKQAPEGFYTVTMEQSLHEGTRWPKSLNIGYPNPFDKVNLRSGSHILIHGGCASIGCFAMTNAVSLEVFKLATDALDAGQPNIPVHVFPFRMTEANFAKYDYPLWNGFWRNLKEGHDLFERTHRPPRVSVCGTRYSFASASRLEGFNPGPIDVCPETAQVIADLSTINKRVAEQPQIEPQTAEIKTASIAVAGTASYLGGPAAAALIANKLGENFEKQVASQAARPGISETLTRPLRCSLALASCRRYAALREQVAHKVTLKLEEPEREKARSPKKKKSAKKSKKRSSKREYSEYRGEGRVVHEARYTRGSDDNRRWHEFRSSSYQ</sequence>
<keyword evidence="3" id="KW-0808">Transferase</keyword>